<dbReference type="EMBL" id="LT594324">
    <property type="protein sequence ID" value="SBT53419.1"/>
    <property type="molecule type" value="Genomic_DNA"/>
</dbReference>
<evidence type="ECO:0008006" key="4">
    <source>
        <dbReference type="Google" id="ProtNLM"/>
    </source>
</evidence>
<keyword evidence="1" id="KW-1133">Transmembrane helix</keyword>
<name>A0A1A9ABD4_9ACTN</name>
<evidence type="ECO:0000256" key="1">
    <source>
        <dbReference type="SAM" id="Phobius"/>
    </source>
</evidence>
<dbReference type="OrthoDB" id="3365390at2"/>
<proteinExistence type="predicted"/>
<organism evidence="2 3">
    <name type="scientific">Micromonospora narathiwatensis</name>
    <dbReference type="NCBI Taxonomy" id="299146"/>
    <lineage>
        <taxon>Bacteria</taxon>
        <taxon>Bacillati</taxon>
        <taxon>Actinomycetota</taxon>
        <taxon>Actinomycetes</taxon>
        <taxon>Micromonosporales</taxon>
        <taxon>Micromonosporaceae</taxon>
        <taxon>Micromonospora</taxon>
    </lineage>
</organism>
<gene>
    <name evidence="2" type="ORF">GA0070621_4788</name>
</gene>
<dbReference type="SUPFAM" id="SSF53474">
    <property type="entry name" value="alpha/beta-Hydrolases"/>
    <property type="match status" value="1"/>
</dbReference>
<feature type="transmembrane region" description="Helical" evidence="1">
    <location>
        <begin position="190"/>
        <end position="208"/>
    </location>
</feature>
<dbReference type="Gene3D" id="3.40.50.1820">
    <property type="entry name" value="alpha/beta hydrolase"/>
    <property type="match status" value="1"/>
</dbReference>
<keyword evidence="1" id="KW-0472">Membrane</keyword>
<dbReference type="Proteomes" id="UP000198765">
    <property type="component" value="Chromosome I"/>
</dbReference>
<feature type="transmembrane region" description="Helical" evidence="1">
    <location>
        <begin position="128"/>
        <end position="149"/>
    </location>
</feature>
<reference evidence="2 3" key="1">
    <citation type="submission" date="2016-06" db="EMBL/GenBank/DDBJ databases">
        <authorList>
            <person name="Kjaerup R.B."/>
            <person name="Dalgaard T.S."/>
            <person name="Juul-Madsen H.R."/>
        </authorList>
    </citation>
    <scope>NUCLEOTIDE SEQUENCE [LARGE SCALE GENOMIC DNA]</scope>
    <source>
        <strain evidence="2 3">DSM 45248</strain>
    </source>
</reference>
<feature type="transmembrane region" description="Helical" evidence="1">
    <location>
        <begin position="101"/>
        <end position="122"/>
    </location>
</feature>
<evidence type="ECO:0000313" key="3">
    <source>
        <dbReference type="Proteomes" id="UP000198765"/>
    </source>
</evidence>
<sequence length="546" mass="59464">MDLLHNRFVGLLVLAAFPPALEGAILAGYGFRAAEGLAPQFSAVWPYDNYHDLRWLMVYHDSWLTFFLGLVALIVLRALYTTALVMLAWPRHLPRPRFRRLAWRNLALTVVVSVVVSPWAALSVAASVVALSWLLVASLLPLFLLAPFLQRAAVSNSWWRGLPSIELVGWSLLNFVVLTVGGALVWTVPAWWTAPVAAVAGLINGLLWQRTVGSALDPRRPAHWARIPVAPLAIFLAFVVPVVLQPVLAALPGKSTKPPPIALLDRPLPSNVGHAVIFLAGHSSAYDGEPPVDPNVQWFSYRGLDSQNRPLPFGSRDTYRSIESSVAMLDKQVELLHRRTGRPVALVGQSEGALIARTYLADRPHSPVNALAMESPLINAGRSYYPPADVSQGWGVVAGWELRVLFRLADIIAMSGSGPEEPFVRSILDNAPFYRNDLMCPVAGVRIVAFLPTTTATEAPPGKYAGVPVFEMPAVHGGLLARPVVEEHLLNFLGGQPISQPERGYALLQEASAAWQAPPLALGLNPVWRGQRMADPAFTGRVCQPI</sequence>
<feature type="transmembrane region" description="Helical" evidence="1">
    <location>
        <begin position="229"/>
        <end position="251"/>
    </location>
</feature>
<feature type="transmembrane region" description="Helical" evidence="1">
    <location>
        <begin position="63"/>
        <end position="89"/>
    </location>
</feature>
<feature type="transmembrane region" description="Helical" evidence="1">
    <location>
        <begin position="161"/>
        <end position="184"/>
    </location>
</feature>
<dbReference type="PATRIC" id="fig|299146.4.peg.4949"/>
<dbReference type="InterPro" id="IPR029058">
    <property type="entry name" value="AB_hydrolase_fold"/>
</dbReference>
<keyword evidence="1" id="KW-0812">Transmembrane</keyword>
<dbReference type="AlphaFoldDB" id="A0A1A9ABD4"/>
<keyword evidence="3" id="KW-1185">Reference proteome</keyword>
<protein>
    <recommendedName>
        <fullName evidence="4">Alpha/beta hydrolase family protein</fullName>
    </recommendedName>
</protein>
<accession>A0A1A9ABD4</accession>
<evidence type="ECO:0000313" key="2">
    <source>
        <dbReference type="EMBL" id="SBT53419.1"/>
    </source>
</evidence>